<evidence type="ECO:0000313" key="7">
    <source>
        <dbReference type="Proteomes" id="UP001586593"/>
    </source>
</evidence>
<protein>
    <recommendedName>
        <fullName evidence="8">Cwf15/Cwc15 cell cycle control protein</fullName>
    </recommendedName>
</protein>
<dbReference type="Proteomes" id="UP001586593">
    <property type="component" value="Unassembled WGS sequence"/>
</dbReference>
<comment type="function">
    <text evidence="1">Involved in pre-mRNA splicing.</text>
</comment>
<organism evidence="6 7">
    <name type="scientific">Phialemonium thermophilum</name>
    <dbReference type="NCBI Taxonomy" id="223376"/>
    <lineage>
        <taxon>Eukaryota</taxon>
        <taxon>Fungi</taxon>
        <taxon>Dikarya</taxon>
        <taxon>Ascomycota</taxon>
        <taxon>Pezizomycotina</taxon>
        <taxon>Sordariomycetes</taxon>
        <taxon>Sordariomycetidae</taxon>
        <taxon>Cephalothecales</taxon>
        <taxon>Cephalothecaceae</taxon>
        <taxon>Phialemonium</taxon>
    </lineage>
</organism>
<accession>A0ABR3X4C9</accession>
<keyword evidence="7" id="KW-1185">Reference proteome</keyword>
<evidence type="ECO:0008006" key="8">
    <source>
        <dbReference type="Google" id="ProtNLM"/>
    </source>
</evidence>
<dbReference type="PANTHER" id="PTHR12718">
    <property type="entry name" value="CELL CYCLE CONTROL PROTEIN CWF15"/>
    <property type="match status" value="1"/>
</dbReference>
<sequence length="250" mass="28354">MTTAHRPTFDPARGKEDLKGPAYHQRLLPAHTQLKFRKPGQGGDADRNVRDLRAELEAAEAAHFAKVRGGAPLPSSDAEASNGKGTSGAGKRPLELESSSRAGNGGGGGTDEEDPEAKRRRILEETRDIDADDSEDEEEDESDSDDDESDDDEEAELQRELERVRRERAEKREREERERAAAEEEKREREIALGNPLLNKPNFNIKRRWDDDVVFKNQARGTEEKGKKKEFINDLLRSDFHKRFMSKYVK</sequence>
<proteinExistence type="inferred from homology"/>
<dbReference type="EMBL" id="JAZHXJ010000174">
    <property type="protein sequence ID" value="KAL1870532.1"/>
    <property type="molecule type" value="Genomic_DNA"/>
</dbReference>
<feature type="region of interest" description="Disordered" evidence="5">
    <location>
        <begin position="64"/>
        <end position="188"/>
    </location>
</feature>
<name>A0ABR3X4C9_9PEZI</name>
<feature type="compositionally biased region" description="Basic and acidic residues" evidence="5">
    <location>
        <begin position="156"/>
        <end position="188"/>
    </location>
</feature>
<feature type="compositionally biased region" description="Acidic residues" evidence="5">
    <location>
        <begin position="130"/>
        <end position="155"/>
    </location>
</feature>
<evidence type="ECO:0000256" key="4">
    <source>
        <dbReference type="ARBA" id="ARBA00023187"/>
    </source>
</evidence>
<evidence type="ECO:0000256" key="3">
    <source>
        <dbReference type="ARBA" id="ARBA00022664"/>
    </source>
</evidence>
<keyword evidence="3" id="KW-0507">mRNA processing</keyword>
<dbReference type="PANTHER" id="PTHR12718:SF2">
    <property type="entry name" value="SPLICEOSOME-ASSOCIATED PROTEIN CWC15 HOMOLOG"/>
    <property type="match status" value="1"/>
</dbReference>
<evidence type="ECO:0000256" key="1">
    <source>
        <dbReference type="ARBA" id="ARBA00003777"/>
    </source>
</evidence>
<evidence type="ECO:0000256" key="5">
    <source>
        <dbReference type="SAM" id="MobiDB-lite"/>
    </source>
</evidence>
<evidence type="ECO:0000256" key="2">
    <source>
        <dbReference type="ARBA" id="ARBA00006644"/>
    </source>
</evidence>
<keyword evidence="4" id="KW-0508">mRNA splicing</keyword>
<feature type="region of interest" description="Disordered" evidence="5">
    <location>
        <begin position="1"/>
        <end position="51"/>
    </location>
</feature>
<reference evidence="6 7" key="1">
    <citation type="journal article" date="2024" name="Commun. Biol.">
        <title>Comparative genomic analysis of thermophilic fungi reveals convergent evolutionary adaptations and gene losses.</title>
        <authorList>
            <person name="Steindorff A.S."/>
            <person name="Aguilar-Pontes M.V."/>
            <person name="Robinson A.J."/>
            <person name="Andreopoulos B."/>
            <person name="LaButti K."/>
            <person name="Kuo A."/>
            <person name="Mondo S."/>
            <person name="Riley R."/>
            <person name="Otillar R."/>
            <person name="Haridas S."/>
            <person name="Lipzen A."/>
            <person name="Grimwood J."/>
            <person name="Schmutz J."/>
            <person name="Clum A."/>
            <person name="Reid I.D."/>
            <person name="Moisan M.C."/>
            <person name="Butler G."/>
            <person name="Nguyen T.T.M."/>
            <person name="Dewar K."/>
            <person name="Conant G."/>
            <person name="Drula E."/>
            <person name="Henrissat B."/>
            <person name="Hansel C."/>
            <person name="Singer S."/>
            <person name="Hutchinson M.I."/>
            <person name="de Vries R.P."/>
            <person name="Natvig D.O."/>
            <person name="Powell A.J."/>
            <person name="Tsang A."/>
            <person name="Grigoriev I.V."/>
        </authorList>
    </citation>
    <scope>NUCLEOTIDE SEQUENCE [LARGE SCALE GENOMIC DNA]</scope>
    <source>
        <strain evidence="6 7">ATCC 24622</strain>
    </source>
</reference>
<comment type="caution">
    <text evidence="6">The sequence shown here is derived from an EMBL/GenBank/DDBJ whole genome shotgun (WGS) entry which is preliminary data.</text>
</comment>
<comment type="similarity">
    <text evidence="2">Belongs to the CWC15 family.</text>
</comment>
<gene>
    <name evidence="6" type="ORF">VTK73DRAFT_2606</name>
</gene>
<evidence type="ECO:0000313" key="6">
    <source>
        <dbReference type="EMBL" id="KAL1870532.1"/>
    </source>
</evidence>
<dbReference type="InterPro" id="IPR006973">
    <property type="entry name" value="Cwf_Cwc_15"/>
</dbReference>
<dbReference type="Pfam" id="PF04889">
    <property type="entry name" value="Cwf_Cwc_15"/>
    <property type="match status" value="1"/>
</dbReference>